<organism evidence="2 3">
    <name type="scientific">Lentinula edodes</name>
    <name type="common">Shiitake mushroom</name>
    <name type="synonym">Lentinus edodes</name>
    <dbReference type="NCBI Taxonomy" id="5353"/>
    <lineage>
        <taxon>Eukaryota</taxon>
        <taxon>Fungi</taxon>
        <taxon>Dikarya</taxon>
        <taxon>Basidiomycota</taxon>
        <taxon>Agaricomycotina</taxon>
        <taxon>Agaricomycetes</taxon>
        <taxon>Agaricomycetidae</taxon>
        <taxon>Agaricales</taxon>
        <taxon>Marasmiineae</taxon>
        <taxon>Omphalotaceae</taxon>
        <taxon>Lentinula</taxon>
    </lineage>
</organism>
<dbReference type="AlphaFoldDB" id="A0A1Q3ED53"/>
<feature type="region of interest" description="Disordered" evidence="1">
    <location>
        <begin position="47"/>
        <end position="72"/>
    </location>
</feature>
<evidence type="ECO:0000256" key="1">
    <source>
        <dbReference type="SAM" id="MobiDB-lite"/>
    </source>
</evidence>
<evidence type="ECO:0000313" key="2">
    <source>
        <dbReference type="EMBL" id="GAW05064.1"/>
    </source>
</evidence>
<reference evidence="2 3" key="1">
    <citation type="submission" date="2016-08" db="EMBL/GenBank/DDBJ databases">
        <authorList>
            <consortium name="Lentinula edodes genome sequencing consortium"/>
            <person name="Sakamoto Y."/>
            <person name="Nakade K."/>
            <person name="Sato S."/>
            <person name="Yoshida Y."/>
            <person name="Miyazaki K."/>
            <person name="Natsume S."/>
            <person name="Konno N."/>
        </authorList>
    </citation>
    <scope>NUCLEOTIDE SEQUENCE [LARGE SCALE GENOMIC DNA]</scope>
    <source>
        <strain evidence="2 3">NBRC 111202</strain>
    </source>
</reference>
<keyword evidence="3" id="KW-1185">Reference proteome</keyword>
<evidence type="ECO:0000313" key="3">
    <source>
        <dbReference type="Proteomes" id="UP000188533"/>
    </source>
</evidence>
<dbReference type="EMBL" id="BDGU01000226">
    <property type="protein sequence ID" value="GAW05064.1"/>
    <property type="molecule type" value="Genomic_DNA"/>
</dbReference>
<comment type="caution">
    <text evidence="2">The sequence shown here is derived from an EMBL/GenBank/DDBJ whole genome shotgun (WGS) entry which is preliminary data.</text>
</comment>
<dbReference type="Proteomes" id="UP000188533">
    <property type="component" value="Unassembled WGS sequence"/>
</dbReference>
<proteinExistence type="predicted"/>
<reference evidence="2 3" key="2">
    <citation type="submission" date="2017-02" db="EMBL/GenBank/DDBJ databases">
        <title>A genome survey and senescence transcriptome analysis in Lentinula edodes.</title>
        <authorList>
            <person name="Sakamoto Y."/>
            <person name="Nakade K."/>
            <person name="Sato S."/>
            <person name="Yoshida Y."/>
            <person name="Miyazaki K."/>
            <person name="Natsume S."/>
            <person name="Konno N."/>
        </authorList>
    </citation>
    <scope>NUCLEOTIDE SEQUENCE [LARGE SCALE GENOMIC DNA]</scope>
    <source>
        <strain evidence="2 3">NBRC 111202</strain>
    </source>
</reference>
<gene>
    <name evidence="2" type="ORF">LENED_006898</name>
</gene>
<sequence length="150" mass="16766">MLLRSITRPVEIIQTPATVDPSTPNSPVHTSEHSFLNETSVCPHIPSLVPPSDDLPKPEEASSSSLGLPLDLVMPEEPDATSILETMFSETREKFYDEQEKSIQFAIEYAELLSQQCSDSAKIILLKDIMRKLDYSCPLCKNLAWNPHVL</sequence>
<accession>A0A1Q3ED53</accession>
<protein>
    <submittedName>
        <fullName evidence="2">Uncharacterized protein</fullName>
    </submittedName>
</protein>
<name>A0A1Q3ED53_LENED</name>